<dbReference type="InterPro" id="IPR001466">
    <property type="entry name" value="Beta-lactam-related"/>
</dbReference>
<dbReference type="PANTHER" id="PTHR46825:SF9">
    <property type="entry name" value="BETA-LACTAMASE-RELATED DOMAIN-CONTAINING PROTEIN"/>
    <property type="match status" value="1"/>
</dbReference>
<dbReference type="PANTHER" id="PTHR46825">
    <property type="entry name" value="D-ALANYL-D-ALANINE-CARBOXYPEPTIDASE/ENDOPEPTIDASE AMPH"/>
    <property type="match status" value="1"/>
</dbReference>
<proteinExistence type="inferred from homology"/>
<evidence type="ECO:0000259" key="3">
    <source>
        <dbReference type="Pfam" id="PF00144"/>
    </source>
</evidence>
<dbReference type="InterPro" id="IPR050491">
    <property type="entry name" value="AmpC-like"/>
</dbReference>
<feature type="chain" id="PRO_5012993722" description="Beta-lactamase-related domain-containing protein" evidence="2">
    <location>
        <begin position="19"/>
        <end position="541"/>
    </location>
</feature>
<keyword evidence="5" id="KW-1185">Reference proteome</keyword>
<dbReference type="OrthoDB" id="5946976at2759"/>
<evidence type="ECO:0000256" key="2">
    <source>
        <dbReference type="SAM" id="SignalP"/>
    </source>
</evidence>
<organism evidence="4 5">
    <name type="scientific">Ophiocordyceps australis</name>
    <dbReference type="NCBI Taxonomy" id="1399860"/>
    <lineage>
        <taxon>Eukaryota</taxon>
        <taxon>Fungi</taxon>
        <taxon>Dikarya</taxon>
        <taxon>Ascomycota</taxon>
        <taxon>Pezizomycotina</taxon>
        <taxon>Sordariomycetes</taxon>
        <taxon>Hypocreomycetidae</taxon>
        <taxon>Hypocreales</taxon>
        <taxon>Ophiocordycipitaceae</taxon>
        <taxon>Ophiocordyceps</taxon>
    </lineage>
</organism>
<evidence type="ECO:0000313" key="5">
    <source>
        <dbReference type="Proteomes" id="UP000226192"/>
    </source>
</evidence>
<feature type="signal peptide" evidence="2">
    <location>
        <begin position="1"/>
        <end position="18"/>
    </location>
</feature>
<gene>
    <name evidence="4" type="ORF">CDD81_7047</name>
</gene>
<dbReference type="SUPFAM" id="SSF56601">
    <property type="entry name" value="beta-lactamase/transpeptidase-like"/>
    <property type="match status" value="1"/>
</dbReference>
<comment type="similarity">
    <text evidence="1">Belongs to the peptidase S12 family.</text>
</comment>
<dbReference type="Proteomes" id="UP000226192">
    <property type="component" value="Unassembled WGS sequence"/>
</dbReference>
<sequence>MKLESLALALAARVCALAAELQSPLGQGVGQQQGPLTAEFDDFVADKLREWKVPGMSLAVIDGHKVYAKGYGFATLPSTPATPDTLWYGASTTKAYVAATLGHLIDSGEHAELAKGWDTAMASILGDDFVLEDEWATNHVTLDDAVSHRSGMTRHDKSCVHMVNGSQASPRDIVRNMRNLPLKREPRVKYSYCNLMYVALGHALERLTRQPVAKLLHDVIWRPLGMKATFVHLDDAQQAPQHLASGYWWDDETDSFKPVENMHLSELVSAGGIISNVLDYAQWVKCLIHQQAPFSNRVHADIRRPRTIKDDVSLPGLEFSLYGLGWEHRSYMGHTVLTHSGILDAFGAQVYWLPDAKFGAVAFANTAWTSNAVQDIAIHRLIRDKLGIPQGGMVDVDKIWKDLLFSMKHAGDKVDQRLFPDRADPPCPSTFRAESLEGTYSNPGFGEFTLHRELDPERPADIVLVADRSNMTWRYQFRLHHVSGNFWVVHATVAGNPTFLHDYHRGEFRAGVNGNVSQLDIQWTGVLSGEDEGTSVFEKVA</sequence>
<keyword evidence="2" id="KW-0732">Signal</keyword>
<name>A0A2C5YH01_9HYPO</name>
<dbReference type="STRING" id="1399860.A0A2C5YH01"/>
<dbReference type="EMBL" id="NJET01000007">
    <property type="protein sequence ID" value="PHH66572.1"/>
    <property type="molecule type" value="Genomic_DNA"/>
</dbReference>
<reference evidence="4 5" key="1">
    <citation type="submission" date="2017-06" db="EMBL/GenBank/DDBJ databases">
        <title>Ant-infecting Ophiocordyceps genomes reveal a high diversity of potential behavioral manipulation genes and a possible major role for enterotoxins.</title>
        <authorList>
            <person name="De Bekker C."/>
            <person name="Evans H.C."/>
            <person name="Brachmann A."/>
            <person name="Hughes D.P."/>
        </authorList>
    </citation>
    <scope>NUCLEOTIDE SEQUENCE [LARGE SCALE GENOMIC DNA]</scope>
    <source>
        <strain evidence="4 5">Map64</strain>
    </source>
</reference>
<dbReference type="AlphaFoldDB" id="A0A2C5YH01"/>
<protein>
    <recommendedName>
        <fullName evidence="3">Beta-lactamase-related domain-containing protein</fullName>
    </recommendedName>
</protein>
<accession>A0A2C5YH01</accession>
<feature type="domain" description="Beta-lactamase-related" evidence="3">
    <location>
        <begin position="40"/>
        <end position="368"/>
    </location>
</feature>
<evidence type="ECO:0000256" key="1">
    <source>
        <dbReference type="ARBA" id="ARBA00038215"/>
    </source>
</evidence>
<dbReference type="Gene3D" id="3.40.710.10">
    <property type="entry name" value="DD-peptidase/beta-lactamase superfamily"/>
    <property type="match status" value="1"/>
</dbReference>
<comment type="caution">
    <text evidence="4">The sequence shown here is derived from an EMBL/GenBank/DDBJ whole genome shotgun (WGS) entry which is preliminary data.</text>
</comment>
<evidence type="ECO:0000313" key="4">
    <source>
        <dbReference type="EMBL" id="PHH66572.1"/>
    </source>
</evidence>
<dbReference type="Pfam" id="PF00144">
    <property type="entry name" value="Beta-lactamase"/>
    <property type="match status" value="1"/>
</dbReference>
<dbReference type="InterPro" id="IPR012338">
    <property type="entry name" value="Beta-lactam/transpept-like"/>
</dbReference>